<dbReference type="OMA" id="PESIWSC"/>
<dbReference type="GeneID" id="105441837"/>
<dbReference type="AlphaFoldDB" id="A0A7M7HLS4"/>
<dbReference type="OrthoDB" id="6118108at2759"/>
<name>A0A7M7HLS4_STRPU</name>
<dbReference type="InParanoid" id="A0A7M7HLS4"/>
<dbReference type="RefSeq" id="XP_011671655.2">
    <property type="nucleotide sequence ID" value="XM_011673353.2"/>
</dbReference>
<reference evidence="2" key="1">
    <citation type="submission" date="2015-02" db="EMBL/GenBank/DDBJ databases">
        <title>Genome sequencing for Strongylocentrotus purpuratus.</title>
        <authorList>
            <person name="Murali S."/>
            <person name="Liu Y."/>
            <person name="Vee V."/>
            <person name="English A."/>
            <person name="Wang M."/>
            <person name="Skinner E."/>
            <person name="Han Y."/>
            <person name="Muzny D.M."/>
            <person name="Worley K.C."/>
            <person name="Gibbs R.A."/>
        </authorList>
    </citation>
    <scope>NUCLEOTIDE SEQUENCE</scope>
</reference>
<sequence>MRACDVCAFLDLHNKLIIMALANKVDNGILTSISQATTQDMTDKGNGIRELFENTSSRTGMPESIWSCGDLNSEQHDESKKFMLSGEPISKTLQDMPATSYGMPDGKSSEGEFDYQKEMQGLEKLSAELDSVRQQLMADILRCQLLQVDLATQFNPGLVQQMRSSKLSCEKCEDILDDSFDAEVKN</sequence>
<accession>A0A7M7HLS4</accession>
<protein>
    <submittedName>
        <fullName evidence="1">Uncharacterized protein</fullName>
    </submittedName>
</protein>
<dbReference type="Proteomes" id="UP000007110">
    <property type="component" value="Unassembled WGS sequence"/>
</dbReference>
<dbReference type="EnsemblMetazoa" id="XM_011673353">
    <property type="protein sequence ID" value="XP_011671655"/>
    <property type="gene ID" value="LOC105441837"/>
</dbReference>
<reference evidence="1" key="2">
    <citation type="submission" date="2021-01" db="UniProtKB">
        <authorList>
            <consortium name="EnsemblMetazoa"/>
        </authorList>
    </citation>
    <scope>IDENTIFICATION</scope>
</reference>
<dbReference type="KEGG" id="spu:105441837"/>
<keyword evidence="2" id="KW-1185">Reference proteome</keyword>
<organism evidence="1 2">
    <name type="scientific">Strongylocentrotus purpuratus</name>
    <name type="common">Purple sea urchin</name>
    <dbReference type="NCBI Taxonomy" id="7668"/>
    <lineage>
        <taxon>Eukaryota</taxon>
        <taxon>Metazoa</taxon>
        <taxon>Echinodermata</taxon>
        <taxon>Eleutherozoa</taxon>
        <taxon>Echinozoa</taxon>
        <taxon>Echinoidea</taxon>
        <taxon>Euechinoidea</taxon>
        <taxon>Echinacea</taxon>
        <taxon>Camarodonta</taxon>
        <taxon>Echinidea</taxon>
        <taxon>Strongylocentrotidae</taxon>
        <taxon>Strongylocentrotus</taxon>
    </lineage>
</organism>
<proteinExistence type="predicted"/>
<evidence type="ECO:0000313" key="1">
    <source>
        <dbReference type="EnsemblMetazoa" id="XP_011671655"/>
    </source>
</evidence>
<evidence type="ECO:0000313" key="2">
    <source>
        <dbReference type="Proteomes" id="UP000007110"/>
    </source>
</evidence>